<accession>A0ACC0A8W6</accession>
<sequence>MVKDAAGLYGQKKVSDTLDWEIRTLQDKHSCGRSFNPKIRINAYLSKSVWPRTGKVSPLPHYKLRLPGRPKLTRRRELYRDEHIKTAKKIAKNTPQKFSKSGMGQLKFKNCGMTSHNKRTCGVWSSSKSCKSPHQHEQMYFMQ</sequence>
<reference evidence="2" key="1">
    <citation type="journal article" date="2023" name="Nat. Plants">
        <title>Single-cell RNA sequencing provides a high-resolution roadmap for understanding the multicellular compartmentation of specialized metabolism.</title>
        <authorList>
            <person name="Sun S."/>
            <person name="Shen X."/>
            <person name="Li Y."/>
            <person name="Li Y."/>
            <person name="Wang S."/>
            <person name="Li R."/>
            <person name="Zhang H."/>
            <person name="Shen G."/>
            <person name="Guo B."/>
            <person name="Wei J."/>
            <person name="Xu J."/>
            <person name="St-Pierre B."/>
            <person name="Chen S."/>
            <person name="Sun C."/>
        </authorList>
    </citation>
    <scope>NUCLEOTIDE SEQUENCE [LARGE SCALE GENOMIC DNA]</scope>
</reference>
<organism evidence="1 2">
    <name type="scientific">Catharanthus roseus</name>
    <name type="common">Madagascar periwinkle</name>
    <name type="synonym">Vinca rosea</name>
    <dbReference type="NCBI Taxonomy" id="4058"/>
    <lineage>
        <taxon>Eukaryota</taxon>
        <taxon>Viridiplantae</taxon>
        <taxon>Streptophyta</taxon>
        <taxon>Embryophyta</taxon>
        <taxon>Tracheophyta</taxon>
        <taxon>Spermatophyta</taxon>
        <taxon>Magnoliopsida</taxon>
        <taxon>eudicotyledons</taxon>
        <taxon>Gunneridae</taxon>
        <taxon>Pentapetalae</taxon>
        <taxon>asterids</taxon>
        <taxon>lamiids</taxon>
        <taxon>Gentianales</taxon>
        <taxon>Apocynaceae</taxon>
        <taxon>Rauvolfioideae</taxon>
        <taxon>Vinceae</taxon>
        <taxon>Catharanthinae</taxon>
        <taxon>Catharanthus</taxon>
    </lineage>
</organism>
<dbReference type="Proteomes" id="UP001060085">
    <property type="component" value="Linkage Group LG06"/>
</dbReference>
<evidence type="ECO:0000313" key="2">
    <source>
        <dbReference type="Proteomes" id="UP001060085"/>
    </source>
</evidence>
<evidence type="ECO:0000313" key="1">
    <source>
        <dbReference type="EMBL" id="KAI5657264.1"/>
    </source>
</evidence>
<protein>
    <submittedName>
        <fullName evidence="1">Uncharacterized protein</fullName>
    </submittedName>
</protein>
<comment type="caution">
    <text evidence="1">The sequence shown here is derived from an EMBL/GenBank/DDBJ whole genome shotgun (WGS) entry which is preliminary data.</text>
</comment>
<keyword evidence="2" id="KW-1185">Reference proteome</keyword>
<dbReference type="EMBL" id="CM044706">
    <property type="protein sequence ID" value="KAI5657264.1"/>
    <property type="molecule type" value="Genomic_DNA"/>
</dbReference>
<name>A0ACC0A8W6_CATRO</name>
<proteinExistence type="predicted"/>
<gene>
    <name evidence="1" type="ORF">M9H77_26057</name>
</gene>